<comment type="caution">
    <text evidence="3">The sequence shown here is derived from an EMBL/GenBank/DDBJ whole genome shotgun (WGS) entry which is preliminary data.</text>
</comment>
<dbReference type="PANTHER" id="PTHR15020">
    <property type="entry name" value="FLAVIN REDUCTASE-RELATED"/>
    <property type="match status" value="1"/>
</dbReference>
<comment type="similarity">
    <text evidence="1">Belongs to the avfA family.</text>
</comment>
<dbReference type="InterPro" id="IPR016040">
    <property type="entry name" value="NAD(P)-bd_dom"/>
</dbReference>
<dbReference type="PANTHER" id="PTHR15020:SF50">
    <property type="entry name" value="UPF0659 PROTEIN YMR090W"/>
    <property type="match status" value="1"/>
</dbReference>
<evidence type="ECO:0000256" key="1">
    <source>
        <dbReference type="ARBA" id="ARBA00038376"/>
    </source>
</evidence>
<dbReference type="Pfam" id="PF13460">
    <property type="entry name" value="NAD_binding_10"/>
    <property type="match status" value="1"/>
</dbReference>
<feature type="domain" description="NAD(P)-binding" evidence="2">
    <location>
        <begin position="46"/>
        <end position="188"/>
    </location>
</feature>
<protein>
    <recommendedName>
        <fullName evidence="2">NAD(P)-binding domain-containing protein</fullName>
    </recommendedName>
</protein>
<evidence type="ECO:0000259" key="2">
    <source>
        <dbReference type="Pfam" id="PF13460"/>
    </source>
</evidence>
<organism evidence="3 4">
    <name type="scientific">Sclerotinia nivalis</name>
    <dbReference type="NCBI Taxonomy" id="352851"/>
    <lineage>
        <taxon>Eukaryota</taxon>
        <taxon>Fungi</taxon>
        <taxon>Dikarya</taxon>
        <taxon>Ascomycota</taxon>
        <taxon>Pezizomycotina</taxon>
        <taxon>Leotiomycetes</taxon>
        <taxon>Helotiales</taxon>
        <taxon>Sclerotiniaceae</taxon>
        <taxon>Sclerotinia</taxon>
    </lineage>
</organism>
<dbReference type="OrthoDB" id="10254604at2759"/>
<evidence type="ECO:0000313" key="3">
    <source>
        <dbReference type="EMBL" id="KAJ8058260.1"/>
    </source>
</evidence>
<keyword evidence="4" id="KW-1185">Reference proteome</keyword>
<accession>A0A9X0DD96</accession>
<proteinExistence type="inferred from homology"/>
<dbReference type="InterPro" id="IPR036291">
    <property type="entry name" value="NAD(P)-bd_dom_sf"/>
</dbReference>
<gene>
    <name evidence="3" type="ORF">OCU04_012455</name>
</gene>
<sequence>MSSILLIGGNGLLARCITKRLSSKNITVHSVIRNASQISELKRLGVVIWSAGAGAGIASDARIKEVDNEGHIKVIDAVAQAAEEAGTTRRFITIPSLEVRDVVNKPVPEWYDEDERRFSEWLSQMFRTYHAARLASDKSLVERNVQRKLDYTIVRPGWMSQEPGVGRIGAGKCRISGQVSREDVTTVLEICMESEKTIGLTFDVAGGDVPIEDAVNNATDSFEGYY</sequence>
<evidence type="ECO:0000313" key="4">
    <source>
        <dbReference type="Proteomes" id="UP001152300"/>
    </source>
</evidence>
<dbReference type="AlphaFoldDB" id="A0A9X0DD96"/>
<dbReference type="SUPFAM" id="SSF51735">
    <property type="entry name" value="NAD(P)-binding Rossmann-fold domains"/>
    <property type="match status" value="1"/>
</dbReference>
<reference evidence="3" key="1">
    <citation type="submission" date="2022-11" db="EMBL/GenBank/DDBJ databases">
        <title>Genome Resource of Sclerotinia nivalis Strain SnTB1, a Plant Pathogen Isolated from American Ginseng.</title>
        <authorList>
            <person name="Fan S."/>
        </authorList>
    </citation>
    <scope>NUCLEOTIDE SEQUENCE</scope>
    <source>
        <strain evidence="3">SnTB1</strain>
    </source>
</reference>
<dbReference type="Gene3D" id="3.40.50.720">
    <property type="entry name" value="NAD(P)-binding Rossmann-like Domain"/>
    <property type="match status" value="2"/>
</dbReference>
<name>A0A9X0DD96_9HELO</name>
<dbReference type="Proteomes" id="UP001152300">
    <property type="component" value="Unassembled WGS sequence"/>
</dbReference>
<dbReference type="EMBL" id="JAPEIS010000016">
    <property type="protein sequence ID" value="KAJ8058260.1"/>
    <property type="molecule type" value="Genomic_DNA"/>
</dbReference>